<dbReference type="Proteomes" id="UP001255696">
    <property type="component" value="Unassembled WGS sequence"/>
</dbReference>
<accession>A0AAW8TQ88</accession>
<comment type="caution">
    <text evidence="1">The sequence shown here is derived from an EMBL/GenBank/DDBJ whole genome shotgun (WGS) entry which is preliminary data.</text>
</comment>
<dbReference type="AlphaFoldDB" id="A0AAW8TQ88"/>
<organism evidence="1 2">
    <name type="scientific">Enterococcus cecorum</name>
    <dbReference type="NCBI Taxonomy" id="44008"/>
    <lineage>
        <taxon>Bacteria</taxon>
        <taxon>Bacillati</taxon>
        <taxon>Bacillota</taxon>
        <taxon>Bacilli</taxon>
        <taxon>Lactobacillales</taxon>
        <taxon>Enterococcaceae</taxon>
        <taxon>Enterococcus</taxon>
    </lineage>
</organism>
<dbReference type="SUPFAM" id="SSF47413">
    <property type="entry name" value="lambda repressor-like DNA-binding domains"/>
    <property type="match status" value="1"/>
</dbReference>
<dbReference type="GO" id="GO:0003677">
    <property type="term" value="F:DNA binding"/>
    <property type="evidence" value="ECO:0007669"/>
    <property type="project" value="InterPro"/>
</dbReference>
<sequence length="67" mass="7810">MNKIKAMRVITGKNQKEMSELLNMSISSYRKKEKGSIAFSDKEKEQFIKIVKNYYPVATIGNIFFDE</sequence>
<dbReference type="RefSeq" id="WP_047341392.1">
    <property type="nucleotide sequence ID" value="NZ_CP144490.1"/>
</dbReference>
<name>A0AAW8TQ88_9ENTE</name>
<evidence type="ECO:0000313" key="1">
    <source>
        <dbReference type="EMBL" id="MDT2797583.1"/>
    </source>
</evidence>
<dbReference type="InterPro" id="IPR010982">
    <property type="entry name" value="Lambda_DNA-bd_dom_sf"/>
</dbReference>
<dbReference type="EMBL" id="JARQBI010000031">
    <property type="protein sequence ID" value="MDT2797583.1"/>
    <property type="molecule type" value="Genomic_DNA"/>
</dbReference>
<dbReference type="Gene3D" id="1.10.260.40">
    <property type="entry name" value="lambda repressor-like DNA-binding domains"/>
    <property type="match status" value="1"/>
</dbReference>
<reference evidence="1" key="1">
    <citation type="submission" date="2023-03" db="EMBL/GenBank/DDBJ databases">
        <authorList>
            <person name="Shen W."/>
            <person name="Cai J."/>
        </authorList>
    </citation>
    <scope>NUCLEOTIDE SEQUENCE</scope>
    <source>
        <strain evidence="1">B245-2</strain>
    </source>
</reference>
<dbReference type="CDD" id="cd00093">
    <property type="entry name" value="HTH_XRE"/>
    <property type="match status" value="1"/>
</dbReference>
<evidence type="ECO:0000313" key="2">
    <source>
        <dbReference type="Proteomes" id="UP001255696"/>
    </source>
</evidence>
<gene>
    <name evidence="1" type="ORF">P7H47_10075</name>
</gene>
<protein>
    <submittedName>
        <fullName evidence="1">Helix-turn-helix transcriptional regulator</fullName>
    </submittedName>
</protein>
<proteinExistence type="predicted"/>
<dbReference type="InterPro" id="IPR001387">
    <property type="entry name" value="Cro/C1-type_HTH"/>
</dbReference>